<reference evidence="3" key="1">
    <citation type="submission" date="2020-10" db="EMBL/GenBank/DDBJ databases">
        <authorList>
            <person name="Gilroy R."/>
        </authorList>
    </citation>
    <scope>NUCLEOTIDE SEQUENCE</scope>
    <source>
        <strain evidence="3">17073</strain>
    </source>
</reference>
<protein>
    <submittedName>
        <fullName evidence="3">RNA pseudouridine synthase</fullName>
    </submittedName>
</protein>
<dbReference type="InterPro" id="IPR050188">
    <property type="entry name" value="RluA_PseudoU_synthase"/>
</dbReference>
<dbReference type="Pfam" id="PF00849">
    <property type="entry name" value="PseudoU_synth_2"/>
    <property type="match status" value="1"/>
</dbReference>
<dbReference type="GO" id="GO:0000455">
    <property type="term" value="P:enzyme-directed rRNA pseudouridine synthesis"/>
    <property type="evidence" value="ECO:0007669"/>
    <property type="project" value="TreeGrafter"/>
</dbReference>
<dbReference type="Proteomes" id="UP000824076">
    <property type="component" value="Unassembled WGS sequence"/>
</dbReference>
<dbReference type="InterPro" id="IPR006145">
    <property type="entry name" value="PsdUridine_synth_RsuA/RluA"/>
</dbReference>
<dbReference type="SUPFAM" id="SSF55120">
    <property type="entry name" value="Pseudouridine synthase"/>
    <property type="match status" value="1"/>
</dbReference>
<organism evidence="3 4">
    <name type="scientific">Candidatus Limisoma intestinavium</name>
    <dbReference type="NCBI Taxonomy" id="2840856"/>
    <lineage>
        <taxon>Bacteria</taxon>
        <taxon>Pseudomonadati</taxon>
        <taxon>Bacteroidota</taxon>
        <taxon>Bacteroidia</taxon>
        <taxon>Bacteroidales</taxon>
        <taxon>Candidatus Limisoma</taxon>
    </lineage>
</organism>
<accession>A0A9D1IIT2</accession>
<dbReference type="PROSITE" id="PS01129">
    <property type="entry name" value="PSI_RLU"/>
    <property type="match status" value="1"/>
</dbReference>
<dbReference type="GO" id="GO:0140098">
    <property type="term" value="F:catalytic activity, acting on RNA"/>
    <property type="evidence" value="ECO:0007669"/>
    <property type="project" value="UniProtKB-ARBA"/>
</dbReference>
<sequence>MNVAETCFHHFEENISSDVLPERFTYPFCYKPHPLVEEAARIVVRDLSSFPAWKEEVGRGKMFGVLVVADGKGRIGFIAAYSGNIAHNTDYSYFVPPVYDVLSPDGFFRKEELEISRINEKISELELSESFRLARERLESVRKEAACEISSYAEMMKEAKKRRDAARESGIDDAARERLLSESQYQKAELKRMKRRWDAIVGDAEADAAVFTRQIEALRRERKERSMALQRRVFEKFDFLNARGEMRNVCDIFEEARHELPPAGAGECAAPRLLQFAYVHGYRPLAMGEFWLGESPEGEIRKHGQFYPSCKSKCEPILKFMLQGLDVEASPLEAAHCGEQDLSTVYEDDAIWVVDKPAGMLSVPGKTRQDSVSDIACRKFSPEARPLVVHRLDMHTSGLLVVAKTIDVYRALQKAFAERKVEKRYVAVLDGEVEKDEGEIRLPLRLDLDRRPMQVVDYAHGKEAVTRYRVLARSSGATRVEFSPLTGRTHQLRVHAAHRSGLNAPIKGDMLYGNFSDRLYLHASFLKFNHPIDNKEIILESIPNF</sequence>
<evidence type="ECO:0000259" key="2">
    <source>
        <dbReference type="Pfam" id="PF00849"/>
    </source>
</evidence>
<dbReference type="GO" id="GO:0009982">
    <property type="term" value="F:pseudouridine synthase activity"/>
    <property type="evidence" value="ECO:0007669"/>
    <property type="project" value="InterPro"/>
</dbReference>
<proteinExistence type="predicted"/>
<dbReference type="InterPro" id="IPR006224">
    <property type="entry name" value="PsdUridine_synth_RluA-like_CS"/>
</dbReference>
<dbReference type="PANTHER" id="PTHR21600">
    <property type="entry name" value="MITOCHONDRIAL RNA PSEUDOURIDINE SYNTHASE"/>
    <property type="match status" value="1"/>
</dbReference>
<gene>
    <name evidence="3" type="ORF">IAD18_00195</name>
</gene>
<dbReference type="GO" id="GO:0003723">
    <property type="term" value="F:RNA binding"/>
    <property type="evidence" value="ECO:0007669"/>
    <property type="project" value="InterPro"/>
</dbReference>
<dbReference type="EMBL" id="DVMS01000006">
    <property type="protein sequence ID" value="HIU38072.1"/>
    <property type="molecule type" value="Genomic_DNA"/>
</dbReference>
<dbReference type="InterPro" id="IPR020103">
    <property type="entry name" value="PsdUridine_synth_cat_dom_sf"/>
</dbReference>
<feature type="domain" description="Pseudouridine synthase RsuA/RluA-like" evidence="2">
    <location>
        <begin position="351"/>
        <end position="498"/>
    </location>
</feature>
<dbReference type="Gene3D" id="3.30.2350.10">
    <property type="entry name" value="Pseudouridine synthase"/>
    <property type="match status" value="1"/>
</dbReference>
<evidence type="ECO:0000313" key="3">
    <source>
        <dbReference type="EMBL" id="HIU38072.1"/>
    </source>
</evidence>
<dbReference type="PANTHER" id="PTHR21600:SF89">
    <property type="entry name" value="RIBOSOMAL LARGE SUBUNIT PSEUDOURIDINE SYNTHASE A"/>
    <property type="match status" value="1"/>
</dbReference>
<dbReference type="CDD" id="cd02869">
    <property type="entry name" value="PseudoU_synth_RluA_like"/>
    <property type="match status" value="1"/>
</dbReference>
<comment type="caution">
    <text evidence="3">The sequence shown here is derived from an EMBL/GenBank/DDBJ whole genome shotgun (WGS) entry which is preliminary data.</text>
</comment>
<keyword evidence="1" id="KW-0175">Coiled coil</keyword>
<dbReference type="AlphaFoldDB" id="A0A9D1IIT2"/>
<feature type="coiled-coil region" evidence="1">
    <location>
        <begin position="108"/>
        <end position="169"/>
    </location>
</feature>
<evidence type="ECO:0000313" key="4">
    <source>
        <dbReference type="Proteomes" id="UP000824076"/>
    </source>
</evidence>
<reference evidence="3" key="2">
    <citation type="journal article" date="2021" name="PeerJ">
        <title>Extensive microbial diversity within the chicken gut microbiome revealed by metagenomics and culture.</title>
        <authorList>
            <person name="Gilroy R."/>
            <person name="Ravi A."/>
            <person name="Getino M."/>
            <person name="Pursley I."/>
            <person name="Horton D.L."/>
            <person name="Alikhan N.F."/>
            <person name="Baker D."/>
            <person name="Gharbi K."/>
            <person name="Hall N."/>
            <person name="Watson M."/>
            <person name="Adriaenssens E.M."/>
            <person name="Foster-Nyarko E."/>
            <person name="Jarju S."/>
            <person name="Secka A."/>
            <person name="Antonio M."/>
            <person name="Oren A."/>
            <person name="Chaudhuri R.R."/>
            <person name="La Ragione R."/>
            <person name="Hildebrand F."/>
            <person name="Pallen M.J."/>
        </authorList>
    </citation>
    <scope>NUCLEOTIDE SEQUENCE</scope>
    <source>
        <strain evidence="3">17073</strain>
    </source>
</reference>
<evidence type="ECO:0000256" key="1">
    <source>
        <dbReference type="SAM" id="Coils"/>
    </source>
</evidence>
<name>A0A9D1IIT2_9BACT</name>